<dbReference type="EMBL" id="JARBJD010000007">
    <property type="protein sequence ID" value="KAK2963343.1"/>
    <property type="molecule type" value="Genomic_DNA"/>
</dbReference>
<gene>
    <name evidence="4" type="ORF">BLNAU_1877</name>
</gene>
<dbReference type="Proteomes" id="UP001281761">
    <property type="component" value="Unassembled WGS sequence"/>
</dbReference>
<dbReference type="Pfam" id="PF00956">
    <property type="entry name" value="NAP"/>
    <property type="match status" value="1"/>
</dbReference>
<name>A0ABQ9YHW3_9EUKA</name>
<feature type="region of interest" description="Disordered" evidence="3">
    <location>
        <begin position="404"/>
        <end position="483"/>
    </location>
</feature>
<dbReference type="PANTHER" id="PTHR11875">
    <property type="entry name" value="TESTIS-SPECIFIC Y-ENCODED PROTEIN"/>
    <property type="match status" value="1"/>
</dbReference>
<dbReference type="InterPro" id="IPR037231">
    <property type="entry name" value="NAP-like_sf"/>
</dbReference>
<evidence type="ECO:0000313" key="4">
    <source>
        <dbReference type="EMBL" id="KAK2963343.1"/>
    </source>
</evidence>
<organism evidence="4 5">
    <name type="scientific">Blattamonas nauphoetae</name>
    <dbReference type="NCBI Taxonomy" id="2049346"/>
    <lineage>
        <taxon>Eukaryota</taxon>
        <taxon>Metamonada</taxon>
        <taxon>Preaxostyla</taxon>
        <taxon>Oxymonadida</taxon>
        <taxon>Blattamonas</taxon>
    </lineage>
</organism>
<comment type="similarity">
    <text evidence="1 2">Belongs to the nucleosome assembly protein (NAP) family.</text>
</comment>
<evidence type="ECO:0000256" key="1">
    <source>
        <dbReference type="ARBA" id="ARBA00009947"/>
    </source>
</evidence>
<keyword evidence="5" id="KW-1185">Reference proteome</keyword>
<feature type="compositionally biased region" description="Acidic residues" evidence="3">
    <location>
        <begin position="411"/>
        <end position="429"/>
    </location>
</feature>
<dbReference type="InterPro" id="IPR002164">
    <property type="entry name" value="NAP_family"/>
</dbReference>
<feature type="compositionally biased region" description="Basic and acidic residues" evidence="3">
    <location>
        <begin position="151"/>
        <end position="160"/>
    </location>
</feature>
<feature type="compositionally biased region" description="Low complexity" evidence="3">
    <location>
        <begin position="25"/>
        <end position="52"/>
    </location>
</feature>
<feature type="region of interest" description="Disordered" evidence="3">
    <location>
        <begin position="1"/>
        <end position="55"/>
    </location>
</feature>
<comment type="caution">
    <text evidence="4">The sequence shown here is derived from an EMBL/GenBank/DDBJ whole genome shotgun (WGS) entry which is preliminary data.</text>
</comment>
<feature type="region of interest" description="Disordered" evidence="3">
    <location>
        <begin position="138"/>
        <end position="160"/>
    </location>
</feature>
<dbReference type="Gene3D" id="3.30.1120.90">
    <property type="entry name" value="Nucleosome assembly protein"/>
    <property type="match status" value="1"/>
</dbReference>
<dbReference type="Gene3D" id="1.20.5.1500">
    <property type="match status" value="1"/>
</dbReference>
<reference evidence="4 5" key="1">
    <citation type="journal article" date="2022" name="bioRxiv">
        <title>Genomics of Preaxostyla Flagellates Illuminates Evolutionary Transitions and the Path Towards Mitochondrial Loss.</title>
        <authorList>
            <person name="Novak L.V.F."/>
            <person name="Treitli S.C."/>
            <person name="Pyrih J."/>
            <person name="Halakuc P."/>
            <person name="Pipaliya S.V."/>
            <person name="Vacek V."/>
            <person name="Brzon O."/>
            <person name="Soukal P."/>
            <person name="Eme L."/>
            <person name="Dacks J.B."/>
            <person name="Karnkowska A."/>
            <person name="Elias M."/>
            <person name="Hampl V."/>
        </authorList>
    </citation>
    <scope>NUCLEOTIDE SEQUENCE [LARGE SCALE GENOMIC DNA]</scope>
    <source>
        <strain evidence="4">NAU3</strain>
        <tissue evidence="4">Gut</tissue>
    </source>
</reference>
<sequence length="483" mass="53817">MSAGGDKPANPFLAGGSNPFAQSSNPFGAPAANPFGAPAANPFGAPGANPFGQDPALNALSDIFQKKFKTLMGQPSGLLDELSGPVKRRLRAVKKLQDEYNTVDDEYLDKVSELELKYAEQLRPLFAKLAQIQKGEYEPTNDELEPLNEYPPEKDPMKDKGIPMAKRPDGSERGVPDYWADALGNNDLVSSFITPNDQKILPYMEDLIITTQFEGASKRTDVLEFVFSENPFFSNDKLTLTYVTKTERKPGGVSEQHDFTGTTINWKEGQNPDSYLIEWTKKVKQKGKKGKKGPAKETKHTRTFKGRSFFDFFRGKEACIEHFKDVCSQESDVVDALTAKHDIKEDDMDEAEDNDKYDDYQNEKMLVSFDSDIEEVEMAMEEALDTIAKEIYVHSYLWFTGEADKLRGSPDMDDDDSDDEDDDDIDEDKLAELLQQLQGGKKGKAKKSDDSDDDSGDDDPKAKGKGGGKQLKGNEVPQECQTQ</sequence>
<evidence type="ECO:0000256" key="2">
    <source>
        <dbReference type="RuleBase" id="RU003876"/>
    </source>
</evidence>
<evidence type="ECO:0000313" key="5">
    <source>
        <dbReference type="Proteomes" id="UP001281761"/>
    </source>
</evidence>
<evidence type="ECO:0000256" key="3">
    <source>
        <dbReference type="SAM" id="MobiDB-lite"/>
    </source>
</evidence>
<proteinExistence type="inferred from homology"/>
<accession>A0ABQ9YHW3</accession>
<protein>
    <submittedName>
        <fullName evidence="4">Nucleosome assembly protein 1</fullName>
    </submittedName>
</protein>
<dbReference type="SUPFAM" id="SSF143113">
    <property type="entry name" value="NAP-like"/>
    <property type="match status" value="1"/>
</dbReference>